<dbReference type="Pfam" id="PF07690">
    <property type="entry name" value="MFS_1"/>
    <property type="match status" value="1"/>
</dbReference>
<dbReference type="RefSeq" id="XP_040665385.1">
    <property type="nucleotide sequence ID" value="XM_040806524.1"/>
</dbReference>
<dbReference type="InterPro" id="IPR011701">
    <property type="entry name" value="MFS"/>
</dbReference>
<name>A0A1L9PDQ7_ASPVE</name>
<dbReference type="PROSITE" id="PS50850">
    <property type="entry name" value="MFS"/>
    <property type="match status" value="1"/>
</dbReference>
<evidence type="ECO:0000256" key="1">
    <source>
        <dbReference type="ARBA" id="ARBA00004141"/>
    </source>
</evidence>
<dbReference type="FunFam" id="1.20.1250.20:FF:000196">
    <property type="entry name" value="MFS toxin efflux pump (AflT)"/>
    <property type="match status" value="1"/>
</dbReference>
<dbReference type="CDD" id="cd17502">
    <property type="entry name" value="MFS_Azr1_MDR_like"/>
    <property type="match status" value="1"/>
</dbReference>
<feature type="transmembrane region" description="Helical" evidence="7">
    <location>
        <begin position="352"/>
        <end position="373"/>
    </location>
</feature>
<sequence length="584" mass="62449">MTSKFGRPFRRSPGISRSRSRFLALGSTDSVCESNTQRQSEEERKEQIPLDSVGENAAPSESPPQDATRELAKEPPVASAWKRAALMIGLALAILCMALDNTILATAIPKITEEFTSGKDMGWYVSAYMLAQCSMTLVYGKLFTYYTIKWVYLSALVLFEVGSLICGAAPSSMTLIIGRAVAGIGGSGLFVGCFIIVSVITPVEKRPLLNGILSSFYAIAGVFGPLLGGVLTDYASWRWCFYINLPLGAVTGFSILLVFQAQKPTKSPSSAVKQLLELDIVGLVLCIPGLISLLLVLQWGGAEYPWSNWRIILLLAVFGALMLAFAAVQYWQQDRATIPPGLIASRDVWGPVIFAFCLTGSVVVFSYYLPIWFQSVKGASATMSGVMNIPLILAVAVTSMLAGWAVSSVGYYTPFMYATPLIASIGAGMLSTLRINSGPSAWIGFQALYGIGAGVGFGLPVVVVQVTLPAEKIPSGTAIVTFTQSLAGALFNFVAQSVFQTRLLRALAEEAPSLDAARIMESGASMIRHLVEPDMLPAVLRAYNTAVMRAFIVAAALAAGSVLGVLSLRWVNVKGRKKNETAPA</sequence>
<gene>
    <name evidence="9" type="ORF">ASPVEDRAFT_128221</name>
</gene>
<keyword evidence="4 7" id="KW-1133">Transmembrane helix</keyword>
<dbReference type="GeneID" id="63722035"/>
<dbReference type="Gene3D" id="1.20.1720.10">
    <property type="entry name" value="Multidrug resistance protein D"/>
    <property type="match status" value="1"/>
</dbReference>
<feature type="transmembrane region" description="Helical" evidence="7">
    <location>
        <begin position="476"/>
        <end position="495"/>
    </location>
</feature>
<dbReference type="FunFam" id="1.20.1720.10:FF:000012">
    <property type="entry name" value="MFS toxin efflux pump (AflT)"/>
    <property type="match status" value="1"/>
</dbReference>
<dbReference type="InterPro" id="IPR036259">
    <property type="entry name" value="MFS_trans_sf"/>
</dbReference>
<dbReference type="InterPro" id="IPR020846">
    <property type="entry name" value="MFS_dom"/>
</dbReference>
<feature type="transmembrane region" description="Helical" evidence="7">
    <location>
        <begin position="239"/>
        <end position="259"/>
    </location>
</feature>
<comment type="subcellular location">
    <subcellularLocation>
        <location evidence="1">Membrane</location>
        <topology evidence="1">Multi-pass membrane protein</topology>
    </subcellularLocation>
</comment>
<feature type="transmembrane region" description="Helical" evidence="7">
    <location>
        <begin position="151"/>
        <end position="170"/>
    </location>
</feature>
<feature type="transmembrane region" description="Helical" evidence="7">
    <location>
        <begin position="385"/>
        <end position="406"/>
    </location>
</feature>
<feature type="transmembrane region" description="Helical" evidence="7">
    <location>
        <begin position="546"/>
        <end position="568"/>
    </location>
</feature>
<keyword evidence="3 7" id="KW-0812">Transmembrane</keyword>
<dbReference type="VEuPathDB" id="FungiDB:ASPVEDRAFT_128221"/>
<dbReference type="SUPFAM" id="SSF103473">
    <property type="entry name" value="MFS general substrate transporter"/>
    <property type="match status" value="1"/>
</dbReference>
<evidence type="ECO:0000256" key="5">
    <source>
        <dbReference type="ARBA" id="ARBA00023136"/>
    </source>
</evidence>
<dbReference type="GO" id="GO:0005886">
    <property type="term" value="C:plasma membrane"/>
    <property type="evidence" value="ECO:0007669"/>
    <property type="project" value="TreeGrafter"/>
</dbReference>
<reference evidence="10" key="1">
    <citation type="journal article" date="2017" name="Genome Biol.">
        <title>Comparative genomics reveals high biological diversity and specific adaptations in the industrially and medically important fungal genus Aspergillus.</title>
        <authorList>
            <person name="de Vries R.P."/>
            <person name="Riley R."/>
            <person name="Wiebenga A."/>
            <person name="Aguilar-Osorio G."/>
            <person name="Amillis S."/>
            <person name="Uchima C.A."/>
            <person name="Anderluh G."/>
            <person name="Asadollahi M."/>
            <person name="Askin M."/>
            <person name="Barry K."/>
            <person name="Battaglia E."/>
            <person name="Bayram O."/>
            <person name="Benocci T."/>
            <person name="Braus-Stromeyer S.A."/>
            <person name="Caldana C."/>
            <person name="Canovas D."/>
            <person name="Cerqueira G.C."/>
            <person name="Chen F."/>
            <person name="Chen W."/>
            <person name="Choi C."/>
            <person name="Clum A."/>
            <person name="Dos Santos R.A."/>
            <person name="Damasio A.R."/>
            <person name="Diallinas G."/>
            <person name="Emri T."/>
            <person name="Fekete E."/>
            <person name="Flipphi M."/>
            <person name="Freyberg S."/>
            <person name="Gallo A."/>
            <person name="Gournas C."/>
            <person name="Habgood R."/>
            <person name="Hainaut M."/>
            <person name="Harispe M.L."/>
            <person name="Henrissat B."/>
            <person name="Hilden K.S."/>
            <person name="Hope R."/>
            <person name="Hossain A."/>
            <person name="Karabika E."/>
            <person name="Karaffa L."/>
            <person name="Karanyi Z."/>
            <person name="Krasevec N."/>
            <person name="Kuo A."/>
            <person name="Kusch H."/>
            <person name="LaButti K."/>
            <person name="Lagendijk E.L."/>
            <person name="Lapidus A."/>
            <person name="Levasseur A."/>
            <person name="Lindquist E."/>
            <person name="Lipzen A."/>
            <person name="Logrieco A.F."/>
            <person name="MacCabe A."/>
            <person name="Maekelae M.R."/>
            <person name="Malavazi I."/>
            <person name="Melin P."/>
            <person name="Meyer V."/>
            <person name="Mielnichuk N."/>
            <person name="Miskei M."/>
            <person name="Molnar A.P."/>
            <person name="Mule G."/>
            <person name="Ngan C.Y."/>
            <person name="Orejas M."/>
            <person name="Orosz E."/>
            <person name="Ouedraogo J.P."/>
            <person name="Overkamp K.M."/>
            <person name="Park H.-S."/>
            <person name="Perrone G."/>
            <person name="Piumi F."/>
            <person name="Punt P.J."/>
            <person name="Ram A.F."/>
            <person name="Ramon A."/>
            <person name="Rauscher S."/>
            <person name="Record E."/>
            <person name="Riano-Pachon D.M."/>
            <person name="Robert V."/>
            <person name="Roehrig J."/>
            <person name="Ruller R."/>
            <person name="Salamov A."/>
            <person name="Salih N.S."/>
            <person name="Samson R.A."/>
            <person name="Sandor E."/>
            <person name="Sanguinetti M."/>
            <person name="Schuetze T."/>
            <person name="Sepcic K."/>
            <person name="Shelest E."/>
            <person name="Sherlock G."/>
            <person name="Sophianopoulou V."/>
            <person name="Squina F.M."/>
            <person name="Sun H."/>
            <person name="Susca A."/>
            <person name="Todd R.B."/>
            <person name="Tsang A."/>
            <person name="Unkles S.E."/>
            <person name="van de Wiele N."/>
            <person name="van Rossen-Uffink D."/>
            <person name="Oliveira J.V."/>
            <person name="Vesth T.C."/>
            <person name="Visser J."/>
            <person name="Yu J.-H."/>
            <person name="Zhou M."/>
            <person name="Andersen M.R."/>
            <person name="Archer D.B."/>
            <person name="Baker S.E."/>
            <person name="Benoit I."/>
            <person name="Brakhage A.A."/>
            <person name="Braus G.H."/>
            <person name="Fischer R."/>
            <person name="Frisvad J.C."/>
            <person name="Goldman G.H."/>
            <person name="Houbraken J."/>
            <person name="Oakley B."/>
            <person name="Pocsi I."/>
            <person name="Scazzocchio C."/>
            <person name="Seiboth B."/>
            <person name="vanKuyk P.A."/>
            <person name="Wortman J."/>
            <person name="Dyer P.S."/>
            <person name="Grigoriev I.V."/>
        </authorList>
    </citation>
    <scope>NUCLEOTIDE SEQUENCE [LARGE SCALE GENOMIC DNA]</scope>
    <source>
        <strain evidence="10">CBS 583.65</strain>
    </source>
</reference>
<evidence type="ECO:0000313" key="9">
    <source>
        <dbReference type="EMBL" id="OJI99622.1"/>
    </source>
</evidence>
<dbReference type="AlphaFoldDB" id="A0A1L9PDQ7"/>
<dbReference type="GO" id="GO:0022857">
    <property type="term" value="F:transmembrane transporter activity"/>
    <property type="evidence" value="ECO:0007669"/>
    <property type="project" value="InterPro"/>
</dbReference>
<organism evidence="9 10">
    <name type="scientific">Aspergillus versicolor CBS 583.65</name>
    <dbReference type="NCBI Taxonomy" id="1036611"/>
    <lineage>
        <taxon>Eukaryota</taxon>
        <taxon>Fungi</taxon>
        <taxon>Dikarya</taxon>
        <taxon>Ascomycota</taxon>
        <taxon>Pezizomycotina</taxon>
        <taxon>Eurotiomycetes</taxon>
        <taxon>Eurotiomycetidae</taxon>
        <taxon>Eurotiales</taxon>
        <taxon>Aspergillaceae</taxon>
        <taxon>Aspergillus</taxon>
        <taxon>Aspergillus subgen. Nidulantes</taxon>
    </lineage>
</organism>
<dbReference type="PANTHER" id="PTHR23501:SF199">
    <property type="entry name" value="MFS EFFLUX TRANSPORTER INPD-RELATED"/>
    <property type="match status" value="1"/>
</dbReference>
<evidence type="ECO:0000256" key="7">
    <source>
        <dbReference type="SAM" id="Phobius"/>
    </source>
</evidence>
<feature type="compositionally biased region" description="Polar residues" evidence="6">
    <location>
        <begin position="29"/>
        <end position="38"/>
    </location>
</feature>
<feature type="transmembrane region" description="Helical" evidence="7">
    <location>
        <begin position="280"/>
        <end position="299"/>
    </location>
</feature>
<evidence type="ECO:0000259" key="8">
    <source>
        <dbReference type="PROSITE" id="PS50850"/>
    </source>
</evidence>
<dbReference type="Gene3D" id="1.20.1250.20">
    <property type="entry name" value="MFS general substrate transporter like domains"/>
    <property type="match status" value="1"/>
</dbReference>
<dbReference type="EMBL" id="KV878127">
    <property type="protein sequence ID" value="OJI99622.1"/>
    <property type="molecule type" value="Genomic_DNA"/>
</dbReference>
<proteinExistence type="inferred from homology"/>
<evidence type="ECO:0000313" key="10">
    <source>
        <dbReference type="Proteomes" id="UP000184073"/>
    </source>
</evidence>
<protein>
    <recommendedName>
        <fullName evidence="8">Major facilitator superfamily (MFS) profile domain-containing protein</fullName>
    </recommendedName>
</protein>
<evidence type="ECO:0000256" key="6">
    <source>
        <dbReference type="SAM" id="MobiDB-lite"/>
    </source>
</evidence>
<feature type="transmembrane region" description="Helical" evidence="7">
    <location>
        <begin position="121"/>
        <end position="139"/>
    </location>
</feature>
<feature type="transmembrane region" description="Helical" evidence="7">
    <location>
        <begin position="415"/>
        <end position="435"/>
    </location>
</feature>
<feature type="domain" description="Major facilitator superfamily (MFS) profile" evidence="8">
    <location>
        <begin position="86"/>
        <end position="573"/>
    </location>
</feature>
<feature type="transmembrane region" description="Helical" evidence="7">
    <location>
        <begin position="441"/>
        <end position="464"/>
    </location>
</feature>
<dbReference type="OrthoDB" id="10021397at2759"/>
<feature type="region of interest" description="Disordered" evidence="6">
    <location>
        <begin position="29"/>
        <end position="73"/>
    </location>
</feature>
<feature type="transmembrane region" description="Helical" evidence="7">
    <location>
        <begin position="311"/>
        <end position="331"/>
    </location>
</feature>
<dbReference type="STRING" id="1036611.A0A1L9PDQ7"/>
<keyword evidence="10" id="KW-1185">Reference proteome</keyword>
<feature type="compositionally biased region" description="Basic and acidic residues" evidence="6">
    <location>
        <begin position="39"/>
        <end position="48"/>
    </location>
</feature>
<evidence type="ECO:0000256" key="4">
    <source>
        <dbReference type="ARBA" id="ARBA00022989"/>
    </source>
</evidence>
<feature type="transmembrane region" description="Helical" evidence="7">
    <location>
        <begin position="176"/>
        <end position="201"/>
    </location>
</feature>
<feature type="transmembrane region" description="Helical" evidence="7">
    <location>
        <begin position="84"/>
        <end position="109"/>
    </location>
</feature>
<evidence type="ECO:0000256" key="3">
    <source>
        <dbReference type="ARBA" id="ARBA00022692"/>
    </source>
</evidence>
<dbReference type="Proteomes" id="UP000184073">
    <property type="component" value="Unassembled WGS sequence"/>
</dbReference>
<dbReference type="PANTHER" id="PTHR23501">
    <property type="entry name" value="MAJOR FACILITATOR SUPERFAMILY"/>
    <property type="match status" value="1"/>
</dbReference>
<comment type="similarity">
    <text evidence="2">Belongs to the major facilitator superfamily. TCR/Tet family.</text>
</comment>
<feature type="transmembrane region" description="Helical" evidence="7">
    <location>
        <begin position="208"/>
        <end position="227"/>
    </location>
</feature>
<evidence type="ECO:0000256" key="2">
    <source>
        <dbReference type="ARBA" id="ARBA00007520"/>
    </source>
</evidence>
<accession>A0A1L9PDQ7</accession>
<keyword evidence="5 7" id="KW-0472">Membrane</keyword>